<name>A0A0S2TBM1_9GAMM</name>
<dbReference type="Pfam" id="PF22688">
    <property type="entry name" value="Hda_lid"/>
    <property type="match status" value="1"/>
</dbReference>
<evidence type="ECO:0000259" key="1">
    <source>
        <dbReference type="Pfam" id="PF22688"/>
    </source>
</evidence>
<accession>A0A0S2TBM1</accession>
<evidence type="ECO:0000313" key="2">
    <source>
        <dbReference type="EMBL" id="ALP52509.1"/>
    </source>
</evidence>
<dbReference type="AlphaFoldDB" id="A0A0S2TBM1"/>
<dbReference type="InterPro" id="IPR020591">
    <property type="entry name" value="Chromosome_initiator_DnaA-like"/>
</dbReference>
<dbReference type="STRING" id="1748243.Tel_04735"/>
<protein>
    <recommendedName>
        <fullName evidence="1">Hda lid domain-containing protein</fullName>
    </recommendedName>
</protein>
<dbReference type="InterPro" id="IPR017788">
    <property type="entry name" value="Hda"/>
</dbReference>
<dbReference type="EMBL" id="CP013099">
    <property type="protein sequence ID" value="ALP52509.1"/>
    <property type="molecule type" value="Genomic_DNA"/>
</dbReference>
<dbReference type="SUPFAM" id="SSF52540">
    <property type="entry name" value="P-loop containing nucleoside triphosphate hydrolases"/>
    <property type="match status" value="1"/>
</dbReference>
<organism evidence="2 3">
    <name type="scientific">Candidatus Tenderia electrophaga</name>
    <dbReference type="NCBI Taxonomy" id="1748243"/>
    <lineage>
        <taxon>Bacteria</taxon>
        <taxon>Pseudomonadati</taxon>
        <taxon>Pseudomonadota</taxon>
        <taxon>Gammaproteobacteria</taxon>
        <taxon>Candidatus Tenderiales</taxon>
        <taxon>Candidatus Tenderiaceae</taxon>
        <taxon>Candidatus Tenderia</taxon>
    </lineage>
</organism>
<dbReference type="Gene3D" id="3.40.50.300">
    <property type="entry name" value="P-loop containing nucleotide triphosphate hydrolases"/>
    <property type="match status" value="1"/>
</dbReference>
<dbReference type="KEGG" id="tee:Tel_04735"/>
<dbReference type="GO" id="GO:0006270">
    <property type="term" value="P:DNA replication initiation"/>
    <property type="evidence" value="ECO:0007669"/>
    <property type="project" value="TreeGrafter"/>
</dbReference>
<dbReference type="Proteomes" id="UP000055136">
    <property type="component" value="Chromosome"/>
</dbReference>
<dbReference type="PANTHER" id="PTHR30050:SF5">
    <property type="entry name" value="DNAA REGULATORY INACTIVATOR HDA"/>
    <property type="match status" value="1"/>
</dbReference>
<dbReference type="InterPro" id="IPR027417">
    <property type="entry name" value="P-loop_NTPase"/>
</dbReference>
<dbReference type="Gene3D" id="1.10.8.60">
    <property type="match status" value="1"/>
</dbReference>
<reference evidence="2" key="1">
    <citation type="submission" date="2015-10" db="EMBL/GenBank/DDBJ databases">
        <title>Description of Candidatus Tenderia electrophaga gen. nov, sp. nov., an Uncultivated Electroautotroph from a Biocathode Enrichment.</title>
        <authorList>
            <person name="Eddie B.J."/>
            <person name="Malanoski A.P."/>
            <person name="Wang Z."/>
            <person name="Hall R.J."/>
            <person name="Oh S.D."/>
            <person name="Heiner C."/>
            <person name="Lin B."/>
            <person name="Strycharz-Glaven S.M."/>
        </authorList>
    </citation>
    <scope>NUCLEOTIDE SEQUENCE [LARGE SCALE GENOMIC DNA]</scope>
    <source>
        <strain evidence="2">NRL1</strain>
    </source>
</reference>
<sequence length="239" mass="26456">MAESRTVKQLPLGMWLRPGASFDNYHADANSEALAALRQGGTGNMERFAFLWGAQAVGKTHLLQAACHAATGRGEGSAYLPLREAPRLAPEMLEGLDTLAVVALDDLDAVAGQRAWEIAVFDLYNRIRDQGSGMLLVAARRPLAELGLGLPDLQSRLSWGLVYQLQAMTDDEKRQALQQRADSRGFELPDEVAGYLLRHYQRQTGALFELLERLDQVSLAEQRRLTVPFVKQVIESVQE</sequence>
<dbReference type="NCBIfam" id="TIGR03420">
    <property type="entry name" value="DnaA_homol_Hda"/>
    <property type="match status" value="1"/>
</dbReference>
<proteinExistence type="predicted"/>
<dbReference type="InterPro" id="IPR055199">
    <property type="entry name" value="Hda_lid"/>
</dbReference>
<dbReference type="PRINTS" id="PR00051">
    <property type="entry name" value="DNAA"/>
</dbReference>
<evidence type="ECO:0000313" key="3">
    <source>
        <dbReference type="Proteomes" id="UP000055136"/>
    </source>
</evidence>
<gene>
    <name evidence="2" type="ORF">Tel_04735</name>
</gene>
<dbReference type="PANTHER" id="PTHR30050">
    <property type="entry name" value="CHROMOSOMAL REPLICATION INITIATOR PROTEIN DNAA"/>
    <property type="match status" value="1"/>
</dbReference>
<keyword evidence="3" id="KW-1185">Reference proteome</keyword>
<dbReference type="GO" id="GO:0032297">
    <property type="term" value="P:negative regulation of DNA-templated DNA replication initiation"/>
    <property type="evidence" value="ECO:0007669"/>
    <property type="project" value="InterPro"/>
</dbReference>
<feature type="domain" description="Hda lid" evidence="1">
    <location>
        <begin position="170"/>
        <end position="234"/>
    </location>
</feature>